<evidence type="ECO:0000313" key="1">
    <source>
        <dbReference type="EMBL" id="PNE43516.1"/>
    </source>
</evidence>
<dbReference type="AlphaFoldDB" id="A0A2N8PR54"/>
<dbReference type="GO" id="GO:0006281">
    <property type="term" value="P:DNA repair"/>
    <property type="evidence" value="ECO:0007669"/>
    <property type="project" value="InterPro"/>
</dbReference>
<evidence type="ECO:0008006" key="3">
    <source>
        <dbReference type="Google" id="ProtNLM"/>
    </source>
</evidence>
<dbReference type="RefSeq" id="WP_102922447.1">
    <property type="nucleotide sequence ID" value="NZ_LJSN01000001.1"/>
</dbReference>
<evidence type="ECO:0000313" key="2">
    <source>
        <dbReference type="Proteomes" id="UP000236047"/>
    </source>
</evidence>
<dbReference type="SUPFAM" id="SSF48150">
    <property type="entry name" value="DNA-glycosylase"/>
    <property type="match status" value="1"/>
</dbReference>
<accession>A0A2N8PR54</accession>
<dbReference type="InterPro" id="IPR011257">
    <property type="entry name" value="DNA_glycosylase"/>
</dbReference>
<comment type="caution">
    <text evidence="1">The sequence shown here is derived from an EMBL/GenBank/DDBJ whole genome shotgun (WGS) entry which is preliminary data.</text>
</comment>
<sequence length="266" mass="29099">MPDVLTIDHPAWEVDETGRATRLVRSGAGLWCASAEQDSVALSCLQGEEDSKPTIILTDPANLPDTVPAALRHPLQELRTTHRLANPWLWDALSLAILRKVIRAAQARALYRRWCTAYGITLNTPSGPRSIAPTPERVLDLSDNAFTKVGAKFHRPTLQAAAAAYREHGATWATLPPADLITALTSIKGVGPWVARACTADFSGDFSHYPHGDLAVRTWANDIAPSHPWPAADTPFEQYWRRLAGSKGPHTLTLTTLTWGSHTRLP</sequence>
<organism evidence="1 2">
    <name type="scientific">Streptomyces noursei</name>
    <name type="common">Streptomyces albulus</name>
    <dbReference type="NCBI Taxonomy" id="1971"/>
    <lineage>
        <taxon>Bacteria</taxon>
        <taxon>Bacillati</taxon>
        <taxon>Actinomycetota</taxon>
        <taxon>Actinomycetes</taxon>
        <taxon>Kitasatosporales</taxon>
        <taxon>Streptomycetaceae</taxon>
        <taxon>Streptomyces</taxon>
    </lineage>
</organism>
<dbReference type="Gene3D" id="1.10.340.30">
    <property type="entry name" value="Hypothetical protein, domain 2"/>
    <property type="match status" value="1"/>
</dbReference>
<proteinExistence type="predicted"/>
<keyword evidence="2" id="KW-1185">Reference proteome</keyword>
<protein>
    <recommendedName>
        <fullName evidence="3">3-methyladenine DNA glycosylase</fullName>
    </recommendedName>
</protein>
<dbReference type="GO" id="GO:0003824">
    <property type="term" value="F:catalytic activity"/>
    <property type="evidence" value="ECO:0007669"/>
    <property type="project" value="InterPro"/>
</dbReference>
<dbReference type="EMBL" id="LJSN01000001">
    <property type="protein sequence ID" value="PNE43516.1"/>
    <property type="molecule type" value="Genomic_DNA"/>
</dbReference>
<name>A0A2N8PR54_STRNR</name>
<reference evidence="2" key="1">
    <citation type="submission" date="2015-09" db="EMBL/GenBank/DDBJ databases">
        <authorList>
            <person name="Graham D.E."/>
            <person name="Mahan K.M."/>
            <person name="Klingeman D.M."/>
            <person name="Fida T."/>
            <person name="Giannone R.J."/>
            <person name="Hettich R.L."/>
            <person name="Parry R.J."/>
            <person name="Spain J.C."/>
        </authorList>
    </citation>
    <scope>NUCLEOTIDE SEQUENCE [LARGE SCALE GENOMIC DNA]</scope>
    <source>
        <strain evidence="2">JCM 4701</strain>
    </source>
</reference>
<gene>
    <name evidence="1" type="ORF">AOB60_01025</name>
</gene>
<dbReference type="Proteomes" id="UP000236047">
    <property type="component" value="Unassembled WGS sequence"/>
</dbReference>